<sequence>MFSKRTAVVKAMSESDHVDVDLTLSPRVNALKPSKTVAMTDQATALAQAGIPVIKLAAGEPDFDTSAAITEVPWIPTKLYDKGFAVFLLIPTIQLPSFPLYRSWVSFQSACAPFCQSLGDGKSFKVHMILCSPWYLVT</sequence>
<dbReference type="GO" id="GO:0008483">
    <property type="term" value="F:transaminase activity"/>
    <property type="evidence" value="ECO:0007669"/>
    <property type="project" value="UniProtKB-KW"/>
</dbReference>
<comment type="caution">
    <text evidence="6">The sequence shown here is derived from an EMBL/GenBank/DDBJ whole genome shotgun (WGS) entry which is preliminary data.</text>
</comment>
<keyword evidence="5" id="KW-0663">Pyridoxal phosphate</keyword>
<accession>A0AAN7QGS4</accession>
<dbReference type="SUPFAM" id="SSF53383">
    <property type="entry name" value="PLP-dependent transferases"/>
    <property type="match status" value="1"/>
</dbReference>
<dbReference type="EMBL" id="JAXIOK010000007">
    <property type="protein sequence ID" value="KAK4766818.1"/>
    <property type="molecule type" value="Genomic_DNA"/>
</dbReference>
<dbReference type="PANTHER" id="PTHR46383">
    <property type="entry name" value="ASPARTATE AMINOTRANSFERASE"/>
    <property type="match status" value="1"/>
</dbReference>
<evidence type="ECO:0000256" key="5">
    <source>
        <dbReference type="ARBA" id="ARBA00022898"/>
    </source>
</evidence>
<comment type="cofactor">
    <cofactor evidence="1">
        <name>pyridoxal 5'-phosphate</name>
        <dbReference type="ChEBI" id="CHEBI:597326"/>
    </cofactor>
</comment>
<dbReference type="GO" id="GO:0006520">
    <property type="term" value="P:amino acid metabolic process"/>
    <property type="evidence" value="ECO:0007669"/>
    <property type="project" value="InterPro"/>
</dbReference>
<evidence type="ECO:0000256" key="2">
    <source>
        <dbReference type="ARBA" id="ARBA00007441"/>
    </source>
</evidence>
<keyword evidence="3" id="KW-0032">Aminotransferase</keyword>
<dbReference type="InterPro" id="IPR050596">
    <property type="entry name" value="AspAT/PAT-like"/>
</dbReference>
<dbReference type="AlphaFoldDB" id="A0AAN7QGS4"/>
<organism evidence="6 7">
    <name type="scientific">Trapa incisa</name>
    <dbReference type="NCBI Taxonomy" id="236973"/>
    <lineage>
        <taxon>Eukaryota</taxon>
        <taxon>Viridiplantae</taxon>
        <taxon>Streptophyta</taxon>
        <taxon>Embryophyta</taxon>
        <taxon>Tracheophyta</taxon>
        <taxon>Spermatophyta</taxon>
        <taxon>Magnoliopsida</taxon>
        <taxon>eudicotyledons</taxon>
        <taxon>Gunneridae</taxon>
        <taxon>Pentapetalae</taxon>
        <taxon>rosids</taxon>
        <taxon>malvids</taxon>
        <taxon>Myrtales</taxon>
        <taxon>Lythraceae</taxon>
        <taxon>Trapa</taxon>
    </lineage>
</organism>
<comment type="similarity">
    <text evidence="2">Belongs to the class-I pyridoxal-phosphate-dependent aminotransferase family.</text>
</comment>
<keyword evidence="4" id="KW-0808">Transferase</keyword>
<protein>
    <submittedName>
        <fullName evidence="6">Uncharacterized protein</fullName>
    </submittedName>
</protein>
<keyword evidence="7" id="KW-1185">Reference proteome</keyword>
<evidence type="ECO:0000256" key="4">
    <source>
        <dbReference type="ARBA" id="ARBA00022679"/>
    </source>
</evidence>
<dbReference type="InterPro" id="IPR015422">
    <property type="entry name" value="PyrdxlP-dep_Trfase_small"/>
</dbReference>
<gene>
    <name evidence="6" type="ORF">SAY87_008460</name>
</gene>
<evidence type="ECO:0000313" key="6">
    <source>
        <dbReference type="EMBL" id="KAK4766818.1"/>
    </source>
</evidence>
<evidence type="ECO:0000256" key="3">
    <source>
        <dbReference type="ARBA" id="ARBA00022576"/>
    </source>
</evidence>
<dbReference type="Proteomes" id="UP001345219">
    <property type="component" value="Chromosome 7"/>
</dbReference>
<name>A0AAN7QGS4_9MYRT</name>
<dbReference type="InterPro" id="IPR015424">
    <property type="entry name" value="PyrdxlP-dep_Trfase"/>
</dbReference>
<proteinExistence type="inferred from homology"/>
<dbReference type="PANTHER" id="PTHR46383:SF1">
    <property type="entry name" value="ASPARTATE AMINOTRANSFERASE"/>
    <property type="match status" value="1"/>
</dbReference>
<dbReference type="Gene3D" id="3.90.1150.10">
    <property type="entry name" value="Aspartate Aminotransferase, domain 1"/>
    <property type="match status" value="1"/>
</dbReference>
<evidence type="ECO:0000313" key="7">
    <source>
        <dbReference type="Proteomes" id="UP001345219"/>
    </source>
</evidence>
<evidence type="ECO:0000256" key="1">
    <source>
        <dbReference type="ARBA" id="ARBA00001933"/>
    </source>
</evidence>
<reference evidence="6 7" key="1">
    <citation type="journal article" date="2023" name="Hortic Res">
        <title>Pangenome of water caltrop reveals structural variations and asymmetric subgenome divergence after allopolyploidization.</title>
        <authorList>
            <person name="Zhang X."/>
            <person name="Chen Y."/>
            <person name="Wang L."/>
            <person name="Yuan Y."/>
            <person name="Fang M."/>
            <person name="Shi L."/>
            <person name="Lu R."/>
            <person name="Comes H.P."/>
            <person name="Ma Y."/>
            <person name="Chen Y."/>
            <person name="Huang G."/>
            <person name="Zhou Y."/>
            <person name="Zheng Z."/>
            <person name="Qiu Y."/>
        </authorList>
    </citation>
    <scope>NUCLEOTIDE SEQUENCE [LARGE SCALE GENOMIC DNA]</scope>
    <source>
        <tissue evidence="6">Roots</tissue>
    </source>
</reference>